<dbReference type="PROSITE" id="PS50011">
    <property type="entry name" value="PROTEIN_KINASE_DOM"/>
    <property type="match status" value="1"/>
</dbReference>
<dbReference type="InterPro" id="IPR051681">
    <property type="entry name" value="Ser/Thr_Kinases-Pseudokinases"/>
</dbReference>
<dbReference type="PANTHER" id="PTHR44329">
    <property type="entry name" value="SERINE/THREONINE-PROTEIN KINASE TNNI3K-RELATED"/>
    <property type="match status" value="1"/>
</dbReference>
<dbReference type="GO" id="GO:0005524">
    <property type="term" value="F:ATP binding"/>
    <property type="evidence" value="ECO:0007669"/>
    <property type="project" value="InterPro"/>
</dbReference>
<dbReference type="Gene3D" id="1.10.510.10">
    <property type="entry name" value="Transferase(Phosphotransferase) domain 1"/>
    <property type="match status" value="1"/>
</dbReference>
<dbReference type="AlphaFoldDB" id="T0QGY0"/>
<dbReference type="Pfam" id="PF07714">
    <property type="entry name" value="PK_Tyr_Ser-Thr"/>
    <property type="match status" value="1"/>
</dbReference>
<dbReference type="STRING" id="1156394.T0QGY0"/>
<organism evidence="3 4">
    <name type="scientific">Saprolegnia diclina (strain VS20)</name>
    <dbReference type="NCBI Taxonomy" id="1156394"/>
    <lineage>
        <taxon>Eukaryota</taxon>
        <taxon>Sar</taxon>
        <taxon>Stramenopiles</taxon>
        <taxon>Oomycota</taxon>
        <taxon>Saprolegniomycetes</taxon>
        <taxon>Saprolegniales</taxon>
        <taxon>Saprolegniaceae</taxon>
        <taxon>Saprolegnia</taxon>
    </lineage>
</organism>
<dbReference type="GeneID" id="19949377"/>
<gene>
    <name evidence="3" type="ORF">SDRG_08650</name>
</gene>
<dbReference type="InterPro" id="IPR001245">
    <property type="entry name" value="Ser-Thr/Tyr_kinase_cat_dom"/>
</dbReference>
<keyword evidence="3" id="KW-0808">Transferase</keyword>
<evidence type="ECO:0000313" key="4">
    <source>
        <dbReference type="Proteomes" id="UP000030762"/>
    </source>
</evidence>
<feature type="domain" description="Protein kinase" evidence="2">
    <location>
        <begin position="63"/>
        <end position="360"/>
    </location>
</feature>
<accession>T0QGY0</accession>
<dbReference type="PANTHER" id="PTHR44329:SF214">
    <property type="entry name" value="PROTEIN KINASE DOMAIN-CONTAINING PROTEIN"/>
    <property type="match status" value="1"/>
</dbReference>
<dbReference type="VEuPathDB" id="FungiDB:SDRG_08650"/>
<feature type="region of interest" description="Disordered" evidence="1">
    <location>
        <begin position="44"/>
        <end position="67"/>
    </location>
</feature>
<dbReference type="RefSeq" id="XP_008612766.1">
    <property type="nucleotide sequence ID" value="XM_008614544.1"/>
</dbReference>
<evidence type="ECO:0000313" key="3">
    <source>
        <dbReference type="EMBL" id="EQC33971.1"/>
    </source>
</evidence>
<evidence type="ECO:0000259" key="2">
    <source>
        <dbReference type="PROSITE" id="PS50011"/>
    </source>
</evidence>
<keyword evidence="4" id="KW-1185">Reference proteome</keyword>
<keyword evidence="3" id="KW-0418">Kinase</keyword>
<dbReference type="SUPFAM" id="SSF56112">
    <property type="entry name" value="Protein kinase-like (PK-like)"/>
    <property type="match status" value="1"/>
</dbReference>
<dbReference type="Proteomes" id="UP000030762">
    <property type="component" value="Unassembled WGS sequence"/>
</dbReference>
<dbReference type="InterPro" id="IPR000719">
    <property type="entry name" value="Prot_kinase_dom"/>
</dbReference>
<dbReference type="eggNOG" id="KOG0192">
    <property type="taxonomic scope" value="Eukaryota"/>
</dbReference>
<dbReference type="EMBL" id="JH767157">
    <property type="protein sequence ID" value="EQC33971.1"/>
    <property type="molecule type" value="Genomic_DNA"/>
</dbReference>
<evidence type="ECO:0000256" key="1">
    <source>
        <dbReference type="SAM" id="MobiDB-lite"/>
    </source>
</evidence>
<reference evidence="3 4" key="1">
    <citation type="submission" date="2012-04" db="EMBL/GenBank/DDBJ databases">
        <title>The Genome Sequence of Saprolegnia declina VS20.</title>
        <authorList>
            <consortium name="The Broad Institute Genome Sequencing Platform"/>
            <person name="Russ C."/>
            <person name="Nusbaum C."/>
            <person name="Tyler B."/>
            <person name="van West P."/>
            <person name="Dieguez-Uribeondo J."/>
            <person name="de Bruijn I."/>
            <person name="Tripathy S."/>
            <person name="Jiang R."/>
            <person name="Young S.K."/>
            <person name="Zeng Q."/>
            <person name="Gargeya S."/>
            <person name="Fitzgerald M."/>
            <person name="Haas B."/>
            <person name="Abouelleil A."/>
            <person name="Alvarado L."/>
            <person name="Arachchi H.M."/>
            <person name="Berlin A."/>
            <person name="Chapman S.B."/>
            <person name="Goldberg J."/>
            <person name="Griggs A."/>
            <person name="Gujja S."/>
            <person name="Hansen M."/>
            <person name="Howarth C."/>
            <person name="Imamovic A."/>
            <person name="Larimer J."/>
            <person name="McCowen C."/>
            <person name="Montmayeur A."/>
            <person name="Murphy C."/>
            <person name="Neiman D."/>
            <person name="Pearson M."/>
            <person name="Priest M."/>
            <person name="Roberts A."/>
            <person name="Saif S."/>
            <person name="Shea T."/>
            <person name="Sisk P."/>
            <person name="Sykes S."/>
            <person name="Wortman J."/>
            <person name="Nusbaum C."/>
            <person name="Birren B."/>
        </authorList>
    </citation>
    <scope>NUCLEOTIDE SEQUENCE [LARGE SCALE GENOMIC DNA]</scope>
    <source>
        <strain evidence="3 4">VS20</strain>
    </source>
</reference>
<dbReference type="InterPro" id="IPR011009">
    <property type="entry name" value="Kinase-like_dom_sf"/>
</dbReference>
<dbReference type="InParanoid" id="T0QGY0"/>
<dbReference type="GO" id="GO:0004674">
    <property type="term" value="F:protein serine/threonine kinase activity"/>
    <property type="evidence" value="ECO:0007669"/>
    <property type="project" value="TreeGrafter"/>
</dbReference>
<name>T0QGY0_SAPDV</name>
<sequence length="378" mass="40932">MAYLFPILVARKRFLAGMGGCLSTAAPPPQAPIDVDGIALAEASPTKPEPPRYAATATPPPSPPRSPVADWGTYAQLEPFKHTFWIDPDEIIRVRTIPSQYMKTEIGSYIGEPVLLKSFDGSGDDVASRRKLLVSEILSMANIRHPNIVAFLGFNITPEHGLTCVSEFVDGKTLRYLLDLPRTSSKLTWASEKISIAIDIASALAFMHSLKPIVIHRNVKASKILLTGDRTTAKLSGFGVARARTYEAEMTSRVGDVPWSAPELVLDGGDYTEQVDVYSFGVVLTELDTCAVPFAAEMAELGIAEVTMQLVTGALRPKVSPDCPKSIVKIIKQCLQLDATLRPRSDKVVEMLLAAKDELLARPPPRSADPTATVALSP</sequence>
<protein>
    <submittedName>
        <fullName evidence="3">TKL protein kinase</fullName>
    </submittedName>
</protein>
<dbReference type="OrthoDB" id="4062651at2759"/>
<proteinExistence type="predicted"/>
<dbReference type="OMA" id="WIDPDEI"/>